<feature type="domain" description="Mannitol dehydrogenase N-terminal" evidence="3">
    <location>
        <begin position="28"/>
        <end position="262"/>
    </location>
</feature>
<dbReference type="SUPFAM" id="SSF51735">
    <property type="entry name" value="NAD(P)-binding Rossmann-fold domains"/>
    <property type="match status" value="1"/>
</dbReference>
<comment type="caution">
    <text evidence="5">The sequence shown here is derived from an EMBL/GenBank/DDBJ whole genome shotgun (WGS) entry which is preliminary data.</text>
</comment>
<accession>A0ABV2T1Z1</accession>
<dbReference type="Pfam" id="PF01232">
    <property type="entry name" value="Mannitol_dh"/>
    <property type="match status" value="1"/>
</dbReference>
<organism evidence="5 6">
    <name type="scientific">Chitinophaga defluvii</name>
    <dbReference type="NCBI Taxonomy" id="3163343"/>
    <lineage>
        <taxon>Bacteria</taxon>
        <taxon>Pseudomonadati</taxon>
        <taxon>Bacteroidota</taxon>
        <taxon>Chitinophagia</taxon>
        <taxon>Chitinophagales</taxon>
        <taxon>Chitinophagaceae</taxon>
        <taxon>Chitinophaga</taxon>
    </lineage>
</organism>
<dbReference type="InterPro" id="IPR008927">
    <property type="entry name" value="6-PGluconate_DH-like_C_sf"/>
</dbReference>
<name>A0ABV2T1Z1_9BACT</name>
<evidence type="ECO:0000313" key="6">
    <source>
        <dbReference type="Proteomes" id="UP001549749"/>
    </source>
</evidence>
<dbReference type="Gene3D" id="1.10.1040.10">
    <property type="entry name" value="N-(1-d-carboxylethyl)-l-norvaline Dehydrogenase, domain 2"/>
    <property type="match status" value="1"/>
</dbReference>
<dbReference type="InterPro" id="IPR013328">
    <property type="entry name" value="6PGD_dom2"/>
</dbReference>
<dbReference type="InterPro" id="IPR013131">
    <property type="entry name" value="Mannitol_DH_N"/>
</dbReference>
<dbReference type="SUPFAM" id="SSF48179">
    <property type="entry name" value="6-phosphogluconate dehydrogenase C-terminal domain-like"/>
    <property type="match status" value="1"/>
</dbReference>
<evidence type="ECO:0000259" key="3">
    <source>
        <dbReference type="Pfam" id="PF01232"/>
    </source>
</evidence>
<dbReference type="Pfam" id="PF08125">
    <property type="entry name" value="Mannitol_dh_C"/>
    <property type="match status" value="1"/>
</dbReference>
<dbReference type="NCBIfam" id="NF002969">
    <property type="entry name" value="PRK03643.1"/>
    <property type="match status" value="1"/>
</dbReference>
<keyword evidence="1" id="KW-0560">Oxidoreductase</keyword>
<protein>
    <submittedName>
        <fullName evidence="5">Tagaturonate reductase</fullName>
    </submittedName>
</protein>
<sequence length="506" mass="56149">MKLSQKILTQVRGNVHVPAQAHLQLPEKVLQFGTGVLLRGLPDYFIDKANKAGLFNGRVVVVKSTGGGAADFDGQDNLYTLCIRGVAGGEQVTENWINAAISRVLSAGEHWQQILACAHSAAMEVVISNTTEVGITLSDDDIFAAPPASFPGKLLAFLYERFRHFKGDAEKGMVIIPAELIPDNGTKLKEIVLELATRNKLEAAFITWLNTANHFCNSLVDRIVPGRLPAEEQANVEKELGYTDGLMIMAEAYRLWAIETDSEKVKAVLSFNEADEGVVIVPDINLFRELKLRLLNGSHTLSCGLAVLAGFDTVKDAMDDPEMEGYIRALLRQELVPAITDLYIREETAMTFAEAVLDRFRNPYIAHRWLAITMQYTSKMKMRDVPVLLKHYQRTQEVPRLIALGFAAHLLFMRSRKDTSGQYTGEVNGQTYLIQDDFAAWYHDKWQRLEPAVLVKEVLGDTAVWGTDLTAVKGFAHTVTVLLGDMLREGARAMLSGSLRDSSMPL</sequence>
<proteinExistence type="predicted"/>
<evidence type="ECO:0000313" key="5">
    <source>
        <dbReference type="EMBL" id="MET6997036.1"/>
    </source>
</evidence>
<dbReference type="EMBL" id="JBEXAC010000001">
    <property type="protein sequence ID" value="MET6997036.1"/>
    <property type="molecule type" value="Genomic_DNA"/>
</dbReference>
<keyword evidence="2" id="KW-0520">NAD</keyword>
<dbReference type="InterPro" id="IPR013118">
    <property type="entry name" value="Mannitol_DH_C"/>
</dbReference>
<gene>
    <name evidence="5" type="ORF">ABR189_06635</name>
</gene>
<evidence type="ECO:0000256" key="2">
    <source>
        <dbReference type="ARBA" id="ARBA00023027"/>
    </source>
</evidence>
<dbReference type="Proteomes" id="UP001549749">
    <property type="component" value="Unassembled WGS sequence"/>
</dbReference>
<dbReference type="InterPro" id="IPR036291">
    <property type="entry name" value="NAD(P)-bd_dom_sf"/>
</dbReference>
<reference evidence="5 6" key="1">
    <citation type="submission" date="2024-06" db="EMBL/GenBank/DDBJ databases">
        <title>Chitinophaga defluvii sp. nov., isolated from municipal sewage.</title>
        <authorList>
            <person name="Zhang L."/>
        </authorList>
    </citation>
    <scope>NUCLEOTIDE SEQUENCE [LARGE SCALE GENOMIC DNA]</scope>
    <source>
        <strain evidence="5 6">H8</strain>
    </source>
</reference>
<dbReference type="Gene3D" id="3.40.50.720">
    <property type="entry name" value="NAD(P)-binding Rossmann-like Domain"/>
    <property type="match status" value="1"/>
</dbReference>
<feature type="domain" description="Mannitol dehydrogenase C-terminal" evidence="4">
    <location>
        <begin position="283"/>
        <end position="481"/>
    </location>
</feature>
<keyword evidence="6" id="KW-1185">Reference proteome</keyword>
<evidence type="ECO:0000259" key="4">
    <source>
        <dbReference type="Pfam" id="PF08125"/>
    </source>
</evidence>
<evidence type="ECO:0000256" key="1">
    <source>
        <dbReference type="ARBA" id="ARBA00023002"/>
    </source>
</evidence>
<dbReference type="PANTHER" id="PTHR30524">
    <property type="entry name" value="MANNITOL-1-PHOSPHATE 5-DEHYDROGENASE"/>
    <property type="match status" value="1"/>
</dbReference>
<dbReference type="PANTHER" id="PTHR30524:SF0">
    <property type="entry name" value="ALTRONATE OXIDOREDUCTASE-RELATED"/>
    <property type="match status" value="1"/>
</dbReference>
<dbReference type="RefSeq" id="WP_354659677.1">
    <property type="nucleotide sequence ID" value="NZ_JBEXAC010000001.1"/>
</dbReference>